<reference evidence="1" key="2">
    <citation type="submission" date="2021-09" db="EMBL/GenBank/DDBJ databases">
        <authorList>
            <person name="Gilroy R."/>
        </authorList>
    </citation>
    <scope>NUCLEOTIDE SEQUENCE</scope>
    <source>
        <strain evidence="1">316</strain>
    </source>
</reference>
<sequence length="241" mass="24301">MSTAPVPGQLIASAAKAGLLRFPLPPSLPIPLGVAVPEEVRLVTWAFAGLGALSAEGDAGSAKAGATERGPRDGAAEPVCLLALAAARPLSGETLTVATHFRDIAVRLEPTSAEALSATERDLLARALLSAGATALAPLGDLFGLVEPAVAALPMADDAPDLAAEEGGWTLRGGAIPHGLLFRTGFGWGCARVVSSRLGFAGGPRQQLAVAPLWGAAPEGRPDRAIALHAHGFTPLATRAA</sequence>
<organism evidence="1 2">
    <name type="scientific">Methylorubrum populi</name>
    <dbReference type="NCBI Taxonomy" id="223967"/>
    <lineage>
        <taxon>Bacteria</taxon>
        <taxon>Pseudomonadati</taxon>
        <taxon>Pseudomonadota</taxon>
        <taxon>Alphaproteobacteria</taxon>
        <taxon>Hyphomicrobiales</taxon>
        <taxon>Methylobacteriaceae</taxon>
        <taxon>Methylorubrum</taxon>
    </lineage>
</organism>
<dbReference type="Proteomes" id="UP000742631">
    <property type="component" value="Unassembled WGS sequence"/>
</dbReference>
<comment type="caution">
    <text evidence="1">The sequence shown here is derived from an EMBL/GenBank/DDBJ whole genome shotgun (WGS) entry which is preliminary data.</text>
</comment>
<name>A0A921JG59_9HYPH</name>
<dbReference type="AlphaFoldDB" id="A0A921JG59"/>
<dbReference type="EMBL" id="DYYG01000037">
    <property type="protein sequence ID" value="HJE24684.1"/>
    <property type="molecule type" value="Genomic_DNA"/>
</dbReference>
<protein>
    <submittedName>
        <fullName evidence="1">Uncharacterized protein</fullName>
    </submittedName>
</protein>
<evidence type="ECO:0000313" key="2">
    <source>
        <dbReference type="Proteomes" id="UP000742631"/>
    </source>
</evidence>
<evidence type="ECO:0000313" key="1">
    <source>
        <dbReference type="EMBL" id="HJE24684.1"/>
    </source>
</evidence>
<proteinExistence type="predicted"/>
<gene>
    <name evidence="1" type="ORF">K8W01_13580</name>
</gene>
<accession>A0A921JG59</accession>
<reference evidence="1" key="1">
    <citation type="journal article" date="2021" name="PeerJ">
        <title>Extensive microbial diversity within the chicken gut microbiome revealed by metagenomics and culture.</title>
        <authorList>
            <person name="Gilroy R."/>
            <person name="Ravi A."/>
            <person name="Getino M."/>
            <person name="Pursley I."/>
            <person name="Horton D.L."/>
            <person name="Alikhan N.F."/>
            <person name="Baker D."/>
            <person name="Gharbi K."/>
            <person name="Hall N."/>
            <person name="Watson M."/>
            <person name="Adriaenssens E.M."/>
            <person name="Foster-Nyarko E."/>
            <person name="Jarju S."/>
            <person name="Secka A."/>
            <person name="Antonio M."/>
            <person name="Oren A."/>
            <person name="Chaudhuri R.R."/>
            <person name="La Ragione R."/>
            <person name="Hildebrand F."/>
            <person name="Pallen M.J."/>
        </authorList>
    </citation>
    <scope>NUCLEOTIDE SEQUENCE</scope>
    <source>
        <strain evidence="1">316</strain>
    </source>
</reference>